<feature type="chain" id="PRO_5030733628" evidence="1">
    <location>
        <begin position="25"/>
        <end position="82"/>
    </location>
</feature>
<evidence type="ECO:0000313" key="3">
    <source>
        <dbReference type="Proteomes" id="UP000596329"/>
    </source>
</evidence>
<keyword evidence="1" id="KW-0732">Signal</keyword>
<sequence length="82" mass="9315">MKFLKIKKSCIVLVILMSVSFSFAQDVEKKKQEKKQPKIICVHKGENTGCGPTRKDAKYSLKMAIEADKKNKLDSIAKIQMK</sequence>
<dbReference type="RefSeq" id="WP_094178690.1">
    <property type="nucleotide sequence ID" value="NZ_CP059075.1"/>
</dbReference>
<name>A0A7U2NDV1_FLAPS</name>
<evidence type="ECO:0000313" key="2">
    <source>
        <dbReference type="EMBL" id="QRE03163.1"/>
    </source>
</evidence>
<organism evidence="2 3">
    <name type="scientific">Flavobacterium psychrophilum</name>
    <dbReference type="NCBI Taxonomy" id="96345"/>
    <lineage>
        <taxon>Bacteria</taxon>
        <taxon>Pseudomonadati</taxon>
        <taxon>Bacteroidota</taxon>
        <taxon>Flavobacteriia</taxon>
        <taxon>Flavobacteriales</taxon>
        <taxon>Flavobacteriaceae</taxon>
        <taxon>Flavobacterium</taxon>
    </lineage>
</organism>
<gene>
    <name evidence="2" type="ORF">H0H26_09665</name>
</gene>
<dbReference type="Proteomes" id="UP000596329">
    <property type="component" value="Chromosome"/>
</dbReference>
<protein>
    <submittedName>
        <fullName evidence="2">Uncharacterized protein</fullName>
    </submittedName>
</protein>
<proteinExistence type="predicted"/>
<accession>A0A7U2NDV1</accession>
<feature type="signal peptide" evidence="1">
    <location>
        <begin position="1"/>
        <end position="24"/>
    </location>
</feature>
<evidence type="ECO:0000256" key="1">
    <source>
        <dbReference type="SAM" id="SignalP"/>
    </source>
</evidence>
<dbReference type="AlphaFoldDB" id="A0A7U2NDV1"/>
<dbReference type="EMBL" id="CP059075">
    <property type="protein sequence ID" value="QRE03163.1"/>
    <property type="molecule type" value="Genomic_DNA"/>
</dbReference>
<reference evidence="2 3" key="1">
    <citation type="submission" date="2020-07" db="EMBL/GenBank/DDBJ databases">
        <title>Genomic characterization of Flavobacterium psychrophilum strains.</title>
        <authorList>
            <person name="Castillo D."/>
            <person name="Jorgensen J."/>
            <person name="Middelboe M."/>
        </authorList>
    </citation>
    <scope>NUCLEOTIDE SEQUENCE [LARGE SCALE GENOMIC DNA]</scope>
    <source>
        <strain evidence="2 3">FPS-R7</strain>
    </source>
</reference>